<dbReference type="GO" id="GO:0070290">
    <property type="term" value="F:N-acylphosphatidylethanolamine-specific phospholipase D activity"/>
    <property type="evidence" value="ECO:0007669"/>
    <property type="project" value="InterPro"/>
</dbReference>
<dbReference type="InterPro" id="IPR036866">
    <property type="entry name" value="RibonucZ/Hydroxyglut_hydro"/>
</dbReference>
<dbReference type="Pfam" id="PF12706">
    <property type="entry name" value="Lactamase_B_2"/>
    <property type="match status" value="2"/>
</dbReference>
<reference evidence="4 5" key="1">
    <citation type="journal article" date="2016" name="Nat. Commun.">
        <title>Ectomycorrhizal ecology is imprinted in the genome of the dominant symbiotic fungus Cenococcum geophilum.</title>
        <authorList>
            <consortium name="DOE Joint Genome Institute"/>
            <person name="Peter M."/>
            <person name="Kohler A."/>
            <person name="Ohm R.A."/>
            <person name="Kuo A."/>
            <person name="Krutzmann J."/>
            <person name="Morin E."/>
            <person name="Arend M."/>
            <person name="Barry K.W."/>
            <person name="Binder M."/>
            <person name="Choi C."/>
            <person name="Clum A."/>
            <person name="Copeland A."/>
            <person name="Grisel N."/>
            <person name="Haridas S."/>
            <person name="Kipfer T."/>
            <person name="LaButti K."/>
            <person name="Lindquist E."/>
            <person name="Lipzen A."/>
            <person name="Maire R."/>
            <person name="Meier B."/>
            <person name="Mihaltcheva S."/>
            <person name="Molinier V."/>
            <person name="Murat C."/>
            <person name="Poggeler S."/>
            <person name="Quandt C.A."/>
            <person name="Sperisen C."/>
            <person name="Tritt A."/>
            <person name="Tisserant E."/>
            <person name="Crous P.W."/>
            <person name="Henrissat B."/>
            <person name="Nehls U."/>
            <person name="Egli S."/>
            <person name="Spatafora J.W."/>
            <person name="Grigoriev I.V."/>
            <person name="Martin F.M."/>
        </authorList>
    </citation>
    <scope>NUCLEOTIDE SEQUENCE [LARGE SCALE GENOMIC DNA]</scope>
    <source>
        <strain evidence="4 5">CBS 207.34</strain>
    </source>
</reference>
<feature type="domain" description="Metallo-beta-lactamase" evidence="3">
    <location>
        <begin position="275"/>
        <end position="362"/>
    </location>
</feature>
<sequence length="409" mass="44386">MSPTSSVTPLPVRRPTSASTPPSHHVGNPPTSFKNPWPSFDNSHGLLTILKARVSPSRNLVPIPSTRDELVQIRKPDFGVSVLGGLKATWIGHATFLVETSAIAGASRGITILLDPVWSNKVGPYGMVGPARFSPTPCSVEDLPDIDAVLISHDHYDHLDSDTVRKIHMRSKGHLRFFCALGMKSCLLGLGVGLKPEEITELDWWDGVQLSVEGVGSVNLVCTPAQHRSGRAPWNFWATLWCSWIVEEITDGAEETQSTDASSSLSEGPQKSSCTGKKLFFAGDTAYCAVTTNEESSHVNASVPPCPAFAEIGDLYGPFDLALLPIGCYSPRSFMSSVHSSPEDSVFTHKDIRSKKSIGMHYGTFRGSLSAHYEDVTEPPKRWKKACEEQGLTWGEDIGLCDIGETVIV</sequence>
<dbReference type="GO" id="GO:0070292">
    <property type="term" value="P:N-acylphosphatidylethanolamine metabolic process"/>
    <property type="evidence" value="ECO:0007669"/>
    <property type="project" value="TreeGrafter"/>
</dbReference>
<feature type="region of interest" description="Disordered" evidence="2">
    <location>
        <begin position="1"/>
        <end position="37"/>
    </location>
</feature>
<feature type="binding site" evidence="1">
    <location>
        <position position="339"/>
    </location>
    <ligand>
        <name>an N-acyl-1,2-diacyl-sn-glycero-3-phosphoethanolamine</name>
        <dbReference type="ChEBI" id="CHEBI:62537"/>
    </ligand>
</feature>
<keyword evidence="5" id="KW-1185">Reference proteome</keyword>
<dbReference type="PIRSF" id="PIRSF038896">
    <property type="entry name" value="NAPE-PLD"/>
    <property type="match status" value="1"/>
</dbReference>
<feature type="domain" description="Metallo-beta-lactamase" evidence="3">
    <location>
        <begin position="112"/>
        <end position="250"/>
    </location>
</feature>
<dbReference type="InterPro" id="IPR001279">
    <property type="entry name" value="Metallo-B-lactamas"/>
</dbReference>
<dbReference type="PANTHER" id="PTHR15032">
    <property type="entry name" value="N-ACYL-PHOSPHATIDYLETHANOLAMINE-HYDROLYZING PHOSPHOLIPASE D"/>
    <property type="match status" value="1"/>
</dbReference>
<feature type="binding site" evidence="1">
    <location>
        <position position="156"/>
    </location>
    <ligand>
        <name>an N-acyl-1,2-diacyl-sn-glycero-3-phosphoethanolamine</name>
        <dbReference type="ChEBI" id="CHEBI:62537"/>
    </ligand>
</feature>
<protein>
    <submittedName>
        <fullName evidence="4">Metallo-hydrolase/oxidoreductase</fullName>
    </submittedName>
</protein>
<name>A0A8E2JWC4_9PEZI</name>
<gene>
    <name evidence="4" type="ORF">AOQ84DRAFT_373844</name>
</gene>
<dbReference type="OrthoDB" id="332863at2759"/>
<evidence type="ECO:0000259" key="3">
    <source>
        <dbReference type="Pfam" id="PF12706"/>
    </source>
</evidence>
<dbReference type="AlphaFoldDB" id="A0A8E2JWC4"/>
<proteinExistence type="predicted"/>
<dbReference type="Gene3D" id="3.60.15.10">
    <property type="entry name" value="Ribonuclease Z/Hydroxyacylglutathione hydrolase-like"/>
    <property type="match status" value="1"/>
</dbReference>
<dbReference type="SUPFAM" id="SSF56281">
    <property type="entry name" value="Metallo-hydrolase/oxidoreductase"/>
    <property type="match status" value="1"/>
</dbReference>
<dbReference type="GO" id="GO:0008270">
    <property type="term" value="F:zinc ion binding"/>
    <property type="evidence" value="ECO:0007669"/>
    <property type="project" value="InterPro"/>
</dbReference>
<dbReference type="EMBL" id="KV749024">
    <property type="protein sequence ID" value="OCL11614.1"/>
    <property type="molecule type" value="Genomic_DNA"/>
</dbReference>
<evidence type="ECO:0000313" key="4">
    <source>
        <dbReference type="EMBL" id="OCL11614.1"/>
    </source>
</evidence>
<dbReference type="PANTHER" id="PTHR15032:SF4">
    <property type="entry name" value="N-ACYL-PHOSPHATIDYLETHANOLAMINE-HYDROLYZING PHOSPHOLIPASE D"/>
    <property type="match status" value="1"/>
</dbReference>
<evidence type="ECO:0000256" key="2">
    <source>
        <dbReference type="SAM" id="MobiDB-lite"/>
    </source>
</evidence>
<evidence type="ECO:0000313" key="5">
    <source>
        <dbReference type="Proteomes" id="UP000250140"/>
    </source>
</evidence>
<evidence type="ECO:0000256" key="1">
    <source>
        <dbReference type="PIRSR" id="PIRSR038896-50"/>
    </source>
</evidence>
<organism evidence="4 5">
    <name type="scientific">Glonium stellatum</name>
    <dbReference type="NCBI Taxonomy" id="574774"/>
    <lineage>
        <taxon>Eukaryota</taxon>
        <taxon>Fungi</taxon>
        <taxon>Dikarya</taxon>
        <taxon>Ascomycota</taxon>
        <taxon>Pezizomycotina</taxon>
        <taxon>Dothideomycetes</taxon>
        <taxon>Pleosporomycetidae</taxon>
        <taxon>Gloniales</taxon>
        <taxon>Gloniaceae</taxon>
        <taxon>Glonium</taxon>
    </lineage>
</organism>
<dbReference type="GO" id="GO:0070291">
    <property type="term" value="P:N-acylethanolamine metabolic process"/>
    <property type="evidence" value="ECO:0007669"/>
    <property type="project" value="TreeGrafter"/>
</dbReference>
<accession>A0A8E2JWC4</accession>
<keyword evidence="4" id="KW-0378">Hydrolase</keyword>
<dbReference type="GO" id="GO:0005737">
    <property type="term" value="C:cytoplasm"/>
    <property type="evidence" value="ECO:0007669"/>
    <property type="project" value="TreeGrafter"/>
</dbReference>
<dbReference type="Proteomes" id="UP000250140">
    <property type="component" value="Unassembled WGS sequence"/>
</dbReference>
<dbReference type="InterPro" id="IPR024884">
    <property type="entry name" value="NAPE-PLD"/>
</dbReference>